<name>A0A0A5FZ51_9BACI</name>
<dbReference type="OrthoDB" id="2690546at2"/>
<proteinExistence type="predicted"/>
<dbReference type="STRING" id="1385511.GCA_000425225_03941"/>
<protein>
    <submittedName>
        <fullName evidence="1">Uncharacterized protein</fullName>
    </submittedName>
</protein>
<comment type="caution">
    <text evidence="1">The sequence shown here is derived from an EMBL/GenBank/DDBJ whole genome shotgun (WGS) entry which is preliminary data.</text>
</comment>
<organism evidence="1 2">
    <name type="scientific">Pontibacillus marinus BH030004 = DSM 16465</name>
    <dbReference type="NCBI Taxonomy" id="1385511"/>
    <lineage>
        <taxon>Bacteria</taxon>
        <taxon>Bacillati</taxon>
        <taxon>Bacillota</taxon>
        <taxon>Bacilli</taxon>
        <taxon>Bacillales</taxon>
        <taxon>Bacillaceae</taxon>
        <taxon>Pontibacillus</taxon>
    </lineage>
</organism>
<dbReference type="AlphaFoldDB" id="A0A0A5FZ51"/>
<gene>
    <name evidence="1" type="ORF">N783_19140</name>
</gene>
<dbReference type="eggNOG" id="ENOG5032Z54">
    <property type="taxonomic scope" value="Bacteria"/>
</dbReference>
<reference evidence="1 2" key="1">
    <citation type="submission" date="2013-08" db="EMBL/GenBank/DDBJ databases">
        <authorList>
            <person name="Huang J."/>
            <person name="Wang G."/>
        </authorList>
    </citation>
    <scope>NUCLEOTIDE SEQUENCE [LARGE SCALE GENOMIC DNA]</scope>
    <source>
        <strain evidence="1 2">BH030004</strain>
    </source>
</reference>
<dbReference type="EMBL" id="AVPF01000067">
    <property type="protein sequence ID" value="KGX84090.1"/>
    <property type="molecule type" value="Genomic_DNA"/>
</dbReference>
<evidence type="ECO:0000313" key="2">
    <source>
        <dbReference type="Proteomes" id="UP000030403"/>
    </source>
</evidence>
<keyword evidence="2" id="KW-1185">Reference proteome</keyword>
<sequence length="292" mass="33962">MEAYCINTTNSLVRNQWKPLQLAVRDGKWCETSTLEHQTKNLVIDPFWIGPGKIYIDLEFPLYDAPYRTALLRRYIYRGCTMIITQLPIRSKKQMKVMWEQYKQDLELMAIDYMVAPRISLHRIDSEVVRYFGRQKAPFIIAEVTDENSLNITKWEWLGQAQGSSFIPIVPVFPNPATEKNLKKTWDQIMTAYSIRTLPDPLNELPLSVGNLYAAGISPFKGDIRTLGDADYNLYINDERQIEAPDQMFYHRAIPYVTVLRGKVIRAHVEMNDEKGYGRLTDISIPNHFTHR</sequence>
<dbReference type="RefSeq" id="WP_027447436.1">
    <property type="nucleotide sequence ID" value="NZ_AULJ01000063.1"/>
</dbReference>
<dbReference type="Proteomes" id="UP000030403">
    <property type="component" value="Unassembled WGS sequence"/>
</dbReference>
<accession>A0A0A5FZ51</accession>
<evidence type="ECO:0000313" key="1">
    <source>
        <dbReference type="EMBL" id="KGX84090.1"/>
    </source>
</evidence>